<reference evidence="2 3" key="1">
    <citation type="submission" date="2018-05" db="EMBL/GenBank/DDBJ databases">
        <title>Genomic Encyclopedia of Archaeal and Bacterial Type Strains, Phase II (KMG-II): from individual species to whole genera.</title>
        <authorList>
            <person name="Goeker M."/>
        </authorList>
    </citation>
    <scope>NUCLEOTIDE SEQUENCE [LARGE SCALE GENOMIC DNA]</scope>
    <source>
        <strain evidence="2 3">DSM 22214</strain>
    </source>
</reference>
<keyword evidence="3" id="KW-1185">Reference proteome</keyword>
<accession>A0A316E715</accession>
<dbReference type="Proteomes" id="UP000245489">
    <property type="component" value="Unassembled WGS sequence"/>
</dbReference>
<keyword evidence="1" id="KW-0472">Membrane</keyword>
<organism evidence="2 3">
    <name type="scientific">Arcicella aurantiaca</name>
    <dbReference type="NCBI Taxonomy" id="591202"/>
    <lineage>
        <taxon>Bacteria</taxon>
        <taxon>Pseudomonadati</taxon>
        <taxon>Bacteroidota</taxon>
        <taxon>Cytophagia</taxon>
        <taxon>Cytophagales</taxon>
        <taxon>Flectobacillaceae</taxon>
        <taxon>Arcicella</taxon>
    </lineage>
</organism>
<evidence type="ECO:0000313" key="3">
    <source>
        <dbReference type="Proteomes" id="UP000245489"/>
    </source>
</evidence>
<evidence type="ECO:0000256" key="1">
    <source>
        <dbReference type="SAM" id="Phobius"/>
    </source>
</evidence>
<gene>
    <name evidence="2" type="ORF">LV89_02785</name>
</gene>
<protein>
    <submittedName>
        <fullName evidence="2">Uncharacterized protein</fullName>
    </submittedName>
</protein>
<dbReference type="AlphaFoldDB" id="A0A316E715"/>
<sequence length="58" mass="6599">MEQITFVLSSFGIVVLAVLFGLTFSKIEKDYLNSDPFASKDFDSFLKKVKGNSSRIRY</sequence>
<feature type="transmembrane region" description="Helical" evidence="1">
    <location>
        <begin position="6"/>
        <end position="24"/>
    </location>
</feature>
<name>A0A316E715_9BACT</name>
<dbReference type="RefSeq" id="WP_158279584.1">
    <property type="nucleotide sequence ID" value="NZ_QGGO01000014.1"/>
</dbReference>
<keyword evidence="1" id="KW-1133">Transmembrane helix</keyword>
<comment type="caution">
    <text evidence="2">The sequence shown here is derived from an EMBL/GenBank/DDBJ whole genome shotgun (WGS) entry which is preliminary data.</text>
</comment>
<dbReference type="EMBL" id="QGGO01000014">
    <property type="protein sequence ID" value="PWK25159.1"/>
    <property type="molecule type" value="Genomic_DNA"/>
</dbReference>
<keyword evidence="1" id="KW-0812">Transmembrane</keyword>
<evidence type="ECO:0000313" key="2">
    <source>
        <dbReference type="EMBL" id="PWK25159.1"/>
    </source>
</evidence>
<proteinExistence type="predicted"/>